<dbReference type="SMART" id="SM00941">
    <property type="entry name" value="PYNP_C"/>
    <property type="match status" value="1"/>
</dbReference>
<accession>A0A7S4T860</accession>
<dbReference type="InterPro" id="IPR035902">
    <property type="entry name" value="Nuc_phospho_transferase"/>
</dbReference>
<dbReference type="InterPro" id="IPR000312">
    <property type="entry name" value="Glycosyl_Trfase_fam3"/>
</dbReference>
<dbReference type="GO" id="GO:0005829">
    <property type="term" value="C:cytosol"/>
    <property type="evidence" value="ECO:0007669"/>
    <property type="project" value="TreeGrafter"/>
</dbReference>
<dbReference type="SUPFAM" id="SSF52418">
    <property type="entry name" value="Nucleoside phosphorylase/phosphoribosyltransferase catalytic domain"/>
    <property type="match status" value="1"/>
</dbReference>
<dbReference type="Gene3D" id="3.40.1030.10">
    <property type="entry name" value="Nucleoside phosphorylase/phosphoribosyltransferase catalytic domain"/>
    <property type="match status" value="1"/>
</dbReference>
<dbReference type="Pfam" id="PF07831">
    <property type="entry name" value="PYNP_C"/>
    <property type="match status" value="1"/>
</dbReference>
<dbReference type="InterPro" id="IPR036566">
    <property type="entry name" value="PYNP-like_C_sf"/>
</dbReference>
<dbReference type="GO" id="GO:0006206">
    <property type="term" value="P:pyrimidine nucleobase metabolic process"/>
    <property type="evidence" value="ECO:0007669"/>
    <property type="project" value="InterPro"/>
</dbReference>
<name>A0A7S4T860_9STRA</name>
<dbReference type="GO" id="GO:0004645">
    <property type="term" value="F:1,4-alpha-oligoglucan phosphorylase activity"/>
    <property type="evidence" value="ECO:0007669"/>
    <property type="project" value="InterPro"/>
</dbReference>
<dbReference type="GO" id="GO:0016763">
    <property type="term" value="F:pentosyltransferase activity"/>
    <property type="evidence" value="ECO:0007669"/>
    <property type="project" value="InterPro"/>
</dbReference>
<evidence type="ECO:0000256" key="1">
    <source>
        <dbReference type="ARBA" id="ARBA00022676"/>
    </source>
</evidence>
<dbReference type="Gene3D" id="3.90.1170.30">
    <property type="entry name" value="Pyrimidine nucleoside phosphorylase-like, C-terminal domain"/>
    <property type="match status" value="1"/>
</dbReference>
<sequence>MKDTDESIELSKRMIQTGELCGKTTTAFITRMDHPIGNAVGNWLEVLECINVMKSGKGPKDLVNLCLVQAAQMLIQCGAVPSGTLKEGIIMARENLSNGKAYGKFREMVVSQGGDLRCIDKPEDYPRAQFKADVIATSKGFISDINALEIGHIGVMIGAGRNCSEDAIDATAGIWFHRKVGDRVEASDAIATVYTEREETLNSAADSVFQAFSFSEVPVEPEPLITNFVTKDGVSNFSMSIFED</sequence>
<dbReference type="PANTHER" id="PTHR10515">
    <property type="entry name" value="THYMIDINE PHOSPHORYLASE"/>
    <property type="match status" value="1"/>
</dbReference>
<gene>
    <name evidence="4" type="ORF">DBRI00130_LOCUS43624</name>
</gene>
<reference evidence="4" key="1">
    <citation type="submission" date="2021-01" db="EMBL/GenBank/DDBJ databases">
        <authorList>
            <person name="Corre E."/>
            <person name="Pelletier E."/>
            <person name="Niang G."/>
            <person name="Scheremetjew M."/>
            <person name="Finn R."/>
            <person name="Kale V."/>
            <person name="Holt S."/>
            <person name="Cochrane G."/>
            <person name="Meng A."/>
            <person name="Brown T."/>
            <person name="Cohen L."/>
        </authorList>
    </citation>
    <scope>NUCLEOTIDE SEQUENCE</scope>
    <source>
        <strain evidence="4">GSO104</strain>
    </source>
</reference>
<evidence type="ECO:0000259" key="3">
    <source>
        <dbReference type="SMART" id="SM00941"/>
    </source>
</evidence>
<evidence type="ECO:0000256" key="2">
    <source>
        <dbReference type="ARBA" id="ARBA00022679"/>
    </source>
</evidence>
<dbReference type="InterPro" id="IPR013102">
    <property type="entry name" value="PYNP_C"/>
</dbReference>
<proteinExistence type="predicted"/>
<dbReference type="PANTHER" id="PTHR10515:SF0">
    <property type="entry name" value="THYMIDINE PHOSPHORYLASE"/>
    <property type="match status" value="1"/>
</dbReference>
<keyword evidence="1" id="KW-0328">Glycosyltransferase</keyword>
<dbReference type="Pfam" id="PF00591">
    <property type="entry name" value="Glycos_transf_3"/>
    <property type="match status" value="1"/>
</dbReference>
<dbReference type="EMBL" id="HBNS01060579">
    <property type="protein sequence ID" value="CAE4667717.1"/>
    <property type="molecule type" value="Transcribed_RNA"/>
</dbReference>
<dbReference type="GO" id="GO:0006213">
    <property type="term" value="P:pyrimidine nucleoside metabolic process"/>
    <property type="evidence" value="ECO:0007669"/>
    <property type="project" value="InterPro"/>
</dbReference>
<dbReference type="InterPro" id="IPR000053">
    <property type="entry name" value="Thymidine/pyrmidine_PPase"/>
</dbReference>
<keyword evidence="2" id="KW-0808">Transferase</keyword>
<feature type="domain" description="Pyrimidine nucleoside phosphorylase C-terminal" evidence="3">
    <location>
        <begin position="141"/>
        <end position="215"/>
    </location>
</feature>
<dbReference type="SUPFAM" id="SSF54680">
    <property type="entry name" value="Pyrimidine nucleoside phosphorylase C-terminal domain"/>
    <property type="match status" value="1"/>
</dbReference>
<evidence type="ECO:0000313" key="4">
    <source>
        <dbReference type="EMBL" id="CAE4667717.1"/>
    </source>
</evidence>
<protein>
    <recommendedName>
        <fullName evidence="3">Pyrimidine nucleoside phosphorylase C-terminal domain-containing protein</fullName>
    </recommendedName>
</protein>
<organism evidence="4">
    <name type="scientific">Ditylum brightwellii</name>
    <dbReference type="NCBI Taxonomy" id="49249"/>
    <lineage>
        <taxon>Eukaryota</taxon>
        <taxon>Sar</taxon>
        <taxon>Stramenopiles</taxon>
        <taxon>Ochrophyta</taxon>
        <taxon>Bacillariophyta</taxon>
        <taxon>Mediophyceae</taxon>
        <taxon>Lithodesmiophycidae</taxon>
        <taxon>Lithodesmiales</taxon>
        <taxon>Lithodesmiaceae</taxon>
        <taxon>Ditylum</taxon>
    </lineage>
</organism>
<dbReference type="AlphaFoldDB" id="A0A7S4T860"/>